<evidence type="ECO:0000259" key="1">
    <source>
        <dbReference type="Pfam" id="PF07475"/>
    </source>
</evidence>
<organism evidence="2 3">
    <name type="scientific">Novosphingobium pokkalii</name>
    <dbReference type="NCBI Taxonomy" id="1770194"/>
    <lineage>
        <taxon>Bacteria</taxon>
        <taxon>Pseudomonadati</taxon>
        <taxon>Pseudomonadota</taxon>
        <taxon>Alphaproteobacteria</taxon>
        <taxon>Sphingomonadales</taxon>
        <taxon>Sphingomonadaceae</taxon>
        <taxon>Novosphingobium</taxon>
    </lineage>
</organism>
<proteinExistence type="predicted"/>
<accession>A0ABV7V6C5</accession>
<keyword evidence="2" id="KW-0808">Transferase</keyword>
<name>A0ABV7V6C5_9SPHN</name>
<protein>
    <submittedName>
        <fullName evidence="2">HPr kinase/phosphorylase</fullName>
    </submittedName>
</protein>
<reference evidence="3" key="1">
    <citation type="journal article" date="2019" name="Int. J. Syst. Evol. Microbiol.">
        <title>The Global Catalogue of Microorganisms (GCM) 10K type strain sequencing project: providing services to taxonomists for standard genome sequencing and annotation.</title>
        <authorList>
            <consortium name="The Broad Institute Genomics Platform"/>
            <consortium name="The Broad Institute Genome Sequencing Center for Infectious Disease"/>
            <person name="Wu L."/>
            <person name="Ma J."/>
        </authorList>
    </citation>
    <scope>NUCLEOTIDE SEQUENCE [LARGE SCALE GENOMIC DNA]</scope>
    <source>
        <strain evidence="3">KCTC 42224</strain>
    </source>
</reference>
<dbReference type="Proteomes" id="UP001595683">
    <property type="component" value="Unassembled WGS sequence"/>
</dbReference>
<dbReference type="GO" id="GO:0016301">
    <property type="term" value="F:kinase activity"/>
    <property type="evidence" value="ECO:0007669"/>
    <property type="project" value="UniProtKB-KW"/>
</dbReference>
<dbReference type="RefSeq" id="WP_229815208.1">
    <property type="nucleotide sequence ID" value="NZ_BMZP01000007.1"/>
</dbReference>
<dbReference type="Pfam" id="PF07475">
    <property type="entry name" value="Hpr_kinase_C"/>
    <property type="match status" value="1"/>
</dbReference>
<evidence type="ECO:0000313" key="2">
    <source>
        <dbReference type="EMBL" id="MFC3672226.1"/>
    </source>
</evidence>
<dbReference type="SUPFAM" id="SSF53795">
    <property type="entry name" value="PEP carboxykinase-like"/>
    <property type="match status" value="1"/>
</dbReference>
<dbReference type="EMBL" id="JBHRYE010000021">
    <property type="protein sequence ID" value="MFC3672226.1"/>
    <property type="molecule type" value="Genomic_DNA"/>
</dbReference>
<gene>
    <name evidence="2" type="ORF">ACFOOT_12420</name>
</gene>
<dbReference type="InterPro" id="IPR027417">
    <property type="entry name" value="P-loop_NTPase"/>
</dbReference>
<feature type="domain" description="HPr kinase/phosphorylase C-terminal" evidence="1">
    <location>
        <begin position="15"/>
        <end position="84"/>
    </location>
</feature>
<comment type="caution">
    <text evidence="2">The sequence shown here is derived from an EMBL/GenBank/DDBJ whole genome shotgun (WGS) entry which is preliminary data.</text>
</comment>
<sequence length="153" mass="16017">MSGAPGPAMPQVHQATAVAIGERALLIEGPPGSGKSSLALALIDRGATLVGDDGLLLEVQAGRLLARPHPRIAGLLEVRNLGLLPFPHRAQAVVALIVCLDPAAPRYIEAAERVERAGVSLPLVRLWPDTPMLALRATLALERYGAQDSYGLA</sequence>
<keyword evidence="3" id="KW-1185">Reference proteome</keyword>
<dbReference type="InterPro" id="IPR011104">
    <property type="entry name" value="Hpr_kin/Pase_C"/>
</dbReference>
<keyword evidence="2" id="KW-0418">Kinase</keyword>
<dbReference type="CDD" id="cd01918">
    <property type="entry name" value="HprK_C"/>
    <property type="match status" value="1"/>
</dbReference>
<dbReference type="Gene3D" id="3.40.50.300">
    <property type="entry name" value="P-loop containing nucleotide triphosphate hydrolases"/>
    <property type="match status" value="1"/>
</dbReference>
<evidence type="ECO:0000313" key="3">
    <source>
        <dbReference type="Proteomes" id="UP001595683"/>
    </source>
</evidence>